<name>A0A0F9Q9K5_9ZZZZ</name>
<accession>A0A0F9Q9K5</accession>
<dbReference type="AlphaFoldDB" id="A0A0F9Q9K5"/>
<reference evidence="1" key="1">
    <citation type="journal article" date="2015" name="Nature">
        <title>Complex archaea that bridge the gap between prokaryotes and eukaryotes.</title>
        <authorList>
            <person name="Spang A."/>
            <person name="Saw J.H."/>
            <person name="Jorgensen S.L."/>
            <person name="Zaremba-Niedzwiedzka K."/>
            <person name="Martijn J."/>
            <person name="Lind A.E."/>
            <person name="van Eijk R."/>
            <person name="Schleper C."/>
            <person name="Guy L."/>
            <person name="Ettema T.J."/>
        </authorList>
    </citation>
    <scope>NUCLEOTIDE SEQUENCE</scope>
</reference>
<organism evidence="1">
    <name type="scientific">marine sediment metagenome</name>
    <dbReference type="NCBI Taxonomy" id="412755"/>
    <lineage>
        <taxon>unclassified sequences</taxon>
        <taxon>metagenomes</taxon>
        <taxon>ecological metagenomes</taxon>
    </lineage>
</organism>
<evidence type="ECO:0000313" key="1">
    <source>
        <dbReference type="EMBL" id="KKN02063.1"/>
    </source>
</evidence>
<protein>
    <submittedName>
        <fullName evidence="1">Uncharacterized protein</fullName>
    </submittedName>
</protein>
<proteinExistence type="predicted"/>
<dbReference type="EMBL" id="LAZR01005186">
    <property type="protein sequence ID" value="KKN02063.1"/>
    <property type="molecule type" value="Genomic_DNA"/>
</dbReference>
<comment type="caution">
    <text evidence="1">The sequence shown here is derived from an EMBL/GenBank/DDBJ whole genome shotgun (WGS) entry which is preliminary data.</text>
</comment>
<gene>
    <name evidence="1" type="ORF">LCGC14_1121420</name>
</gene>
<sequence>MKMVIIKCTQKLIAEFLGVPDHYILDVKKEFDTQNILFVVGGDEGLETAEGAYICLGDAEEPRHTNLGRLDED</sequence>